<evidence type="ECO:0000259" key="1">
    <source>
        <dbReference type="Pfam" id="PF12802"/>
    </source>
</evidence>
<feature type="domain" description="HTH marR-type" evidence="1">
    <location>
        <begin position="19"/>
        <end position="68"/>
    </location>
</feature>
<reference evidence="3" key="1">
    <citation type="journal article" date="2019" name="Int. J. Syst. Evol. Microbiol.">
        <title>The Global Catalogue of Microorganisms (GCM) 10K type strain sequencing project: providing services to taxonomists for standard genome sequencing and annotation.</title>
        <authorList>
            <consortium name="The Broad Institute Genomics Platform"/>
            <consortium name="The Broad Institute Genome Sequencing Center for Infectious Disease"/>
            <person name="Wu L."/>
            <person name="Ma J."/>
        </authorList>
    </citation>
    <scope>NUCLEOTIDE SEQUENCE [LARGE SCALE GENOMIC DNA]</scope>
    <source>
        <strain evidence="3">CGMCC 1.13681</strain>
    </source>
</reference>
<dbReference type="CDD" id="cd00090">
    <property type="entry name" value="HTH_ARSR"/>
    <property type="match status" value="1"/>
</dbReference>
<comment type="caution">
    <text evidence="2">The sequence shown here is derived from an EMBL/GenBank/DDBJ whole genome shotgun (WGS) entry which is preliminary data.</text>
</comment>
<evidence type="ECO:0000313" key="2">
    <source>
        <dbReference type="EMBL" id="MFC7217306.1"/>
    </source>
</evidence>
<dbReference type="Proteomes" id="UP001596413">
    <property type="component" value="Unassembled WGS sequence"/>
</dbReference>
<name>A0ABW2GC72_9ACTN</name>
<dbReference type="Pfam" id="PF12802">
    <property type="entry name" value="MarR_2"/>
    <property type="match status" value="1"/>
</dbReference>
<dbReference type="Gene3D" id="1.10.10.10">
    <property type="entry name" value="Winged helix-like DNA-binding domain superfamily/Winged helix DNA-binding domain"/>
    <property type="match status" value="1"/>
</dbReference>
<dbReference type="InterPro" id="IPR011991">
    <property type="entry name" value="ArsR-like_HTH"/>
</dbReference>
<dbReference type="EMBL" id="JBHSZO010000004">
    <property type="protein sequence ID" value="MFC7217306.1"/>
    <property type="molecule type" value="Genomic_DNA"/>
</dbReference>
<evidence type="ECO:0000313" key="3">
    <source>
        <dbReference type="Proteomes" id="UP001596413"/>
    </source>
</evidence>
<keyword evidence="3" id="KW-1185">Reference proteome</keyword>
<proteinExistence type="predicted"/>
<dbReference type="SUPFAM" id="SSF46785">
    <property type="entry name" value="Winged helix' DNA-binding domain"/>
    <property type="match status" value="1"/>
</dbReference>
<protein>
    <submittedName>
        <fullName evidence="2">MarR family transcriptional regulator</fullName>
    </submittedName>
</protein>
<dbReference type="InterPro" id="IPR036390">
    <property type="entry name" value="WH_DNA-bd_sf"/>
</dbReference>
<dbReference type="InterPro" id="IPR000835">
    <property type="entry name" value="HTH_MarR-typ"/>
</dbReference>
<sequence length="201" mass="21817">MTYRGPPPALLPLLRTPFQGELLAWLYLHPQEEASLAELAARFSVSGATASREADRLAEADLITARRHGNLRLLRANTAGRLAGPLTELFALTYGPIAVLGDLLLPLTGVEEAHIYGSWAARYSGERGGVPNDVDVLVVGDVDADELYEAARKAERLLGREVNIHRVPSDRWREPGADPFLASVRSRPTVPLGTFERGSSA</sequence>
<gene>
    <name evidence="2" type="ORF">ACFQLX_03845</name>
</gene>
<accession>A0ABW2GC72</accession>
<dbReference type="RefSeq" id="WP_386411898.1">
    <property type="nucleotide sequence ID" value="NZ_JBHSZO010000004.1"/>
</dbReference>
<dbReference type="InterPro" id="IPR036388">
    <property type="entry name" value="WH-like_DNA-bd_sf"/>
</dbReference>
<organism evidence="2 3">
    <name type="scientific">Streptomyces polyrhachis</name>
    <dbReference type="NCBI Taxonomy" id="1282885"/>
    <lineage>
        <taxon>Bacteria</taxon>
        <taxon>Bacillati</taxon>
        <taxon>Actinomycetota</taxon>
        <taxon>Actinomycetes</taxon>
        <taxon>Kitasatosporales</taxon>
        <taxon>Streptomycetaceae</taxon>
        <taxon>Streptomyces</taxon>
    </lineage>
</organism>